<protein>
    <submittedName>
        <fullName evidence="2">Uncharacterized protein</fullName>
    </submittedName>
</protein>
<dbReference type="Proteomes" id="UP000518752">
    <property type="component" value="Unassembled WGS sequence"/>
</dbReference>
<gene>
    <name evidence="2" type="ORF">D9757_012251</name>
</gene>
<dbReference type="AlphaFoldDB" id="A0A8H5LIG5"/>
<evidence type="ECO:0000313" key="3">
    <source>
        <dbReference type="Proteomes" id="UP000518752"/>
    </source>
</evidence>
<name>A0A8H5LIG5_9AGAR</name>
<dbReference type="EMBL" id="JAACJN010000230">
    <property type="protein sequence ID" value="KAF5358730.1"/>
    <property type="molecule type" value="Genomic_DNA"/>
</dbReference>
<evidence type="ECO:0000256" key="1">
    <source>
        <dbReference type="SAM" id="SignalP"/>
    </source>
</evidence>
<evidence type="ECO:0000313" key="2">
    <source>
        <dbReference type="EMBL" id="KAF5358730.1"/>
    </source>
</evidence>
<sequence length="234" mass="24641">MVVTARVFLGHGIASVLLCGAEGENYCGTGLTSESPTFNFTVFAIPLPKTITAPPSTVTLYYTAISPQEASLLQNASDSLTQELTAIILGVSSGPDGGSETTYSFHDHFREDELFTITTTDSQGKVVTQTTSSLFADNLNFTLVESDGGYWETISPEIATLNSADGDSGHGFDLIEGEYLSCSFESGHQSAQCTGVALVPDGRETTITSGSHSTTGAEVHTSTESFEGSLVLLR</sequence>
<dbReference type="OrthoDB" id="3063647at2759"/>
<accession>A0A8H5LIG5</accession>
<comment type="caution">
    <text evidence="2">The sequence shown here is derived from an EMBL/GenBank/DDBJ whole genome shotgun (WGS) entry which is preliminary data.</text>
</comment>
<organism evidence="2 3">
    <name type="scientific">Collybiopsis confluens</name>
    <dbReference type="NCBI Taxonomy" id="2823264"/>
    <lineage>
        <taxon>Eukaryota</taxon>
        <taxon>Fungi</taxon>
        <taxon>Dikarya</taxon>
        <taxon>Basidiomycota</taxon>
        <taxon>Agaricomycotina</taxon>
        <taxon>Agaricomycetes</taxon>
        <taxon>Agaricomycetidae</taxon>
        <taxon>Agaricales</taxon>
        <taxon>Marasmiineae</taxon>
        <taxon>Omphalotaceae</taxon>
        <taxon>Collybiopsis</taxon>
    </lineage>
</organism>
<keyword evidence="1" id="KW-0732">Signal</keyword>
<proteinExistence type="predicted"/>
<feature type="chain" id="PRO_5034623618" evidence="1">
    <location>
        <begin position="24"/>
        <end position="234"/>
    </location>
</feature>
<keyword evidence="3" id="KW-1185">Reference proteome</keyword>
<feature type="signal peptide" evidence="1">
    <location>
        <begin position="1"/>
        <end position="23"/>
    </location>
</feature>
<reference evidence="2 3" key="1">
    <citation type="journal article" date="2020" name="ISME J.">
        <title>Uncovering the hidden diversity of litter-decomposition mechanisms in mushroom-forming fungi.</title>
        <authorList>
            <person name="Floudas D."/>
            <person name="Bentzer J."/>
            <person name="Ahren D."/>
            <person name="Johansson T."/>
            <person name="Persson P."/>
            <person name="Tunlid A."/>
        </authorList>
    </citation>
    <scope>NUCLEOTIDE SEQUENCE [LARGE SCALE GENOMIC DNA]</scope>
    <source>
        <strain evidence="2 3">CBS 406.79</strain>
    </source>
</reference>